<evidence type="ECO:0000256" key="7">
    <source>
        <dbReference type="SAM" id="MobiDB-lite"/>
    </source>
</evidence>
<keyword evidence="1 6" id="KW-0479">Metal-binding</keyword>
<dbReference type="InterPro" id="IPR012677">
    <property type="entry name" value="Nucleotide-bd_a/b_plait_sf"/>
</dbReference>
<evidence type="ECO:0000256" key="1">
    <source>
        <dbReference type="ARBA" id="ARBA00022723"/>
    </source>
</evidence>
<dbReference type="EMBL" id="JABTTQ020000005">
    <property type="protein sequence ID" value="KAK6155309.1"/>
    <property type="molecule type" value="Genomic_DNA"/>
</dbReference>
<gene>
    <name evidence="9" type="ORF">DH2020_009557</name>
</gene>
<evidence type="ECO:0000256" key="3">
    <source>
        <dbReference type="ARBA" id="ARBA00022833"/>
    </source>
</evidence>
<keyword evidence="3 6" id="KW-0862">Zinc</keyword>
<dbReference type="InterPro" id="IPR036855">
    <property type="entry name" value="Znf_CCCH_sf"/>
</dbReference>
<sequence>MDYSESTKVVFQRIEKLDPENVSKIIGYLLLKDHGELEMIRLAFGPDYVIQSLIDKVKKDLNLFPKPKCSSVSNLPTKFTPFTPAASWSTAPLPPEKFQCIPQLVPTAHQLIQNFQYFPVAFLDQPQFLIPLEDQLAGSYLHAPNYFPEVSMQICQNFNQGYCKYGGNCRFLHVLRMENGCFMVLNPPKADVDCVLTHGSLKQLEIELIELLKTRRGIPVSISSLPILYHDKYGRILQVEGYVLEVHGQGKVSCTLTQVLAQMTNGAIRMIDSNFGPVQEVRLPNQEKRMFGFVTFVYPETAALVLTKTNPHFICGAQVLVKPYRVKPMLVDRKMEEKVQHSVHIDPYLPDAESRPPPTPETCENTKLPRKQLIEGREQSVELEKKHILEKGVTSSLNRNNHTLASHTSVASSLPEGVVSNCCTSEDKVYHIKTCNNDHESSEDINLPDSPFGYDVAHGVSPVM</sequence>
<keyword evidence="2 6" id="KW-0863">Zinc-finger</keyword>
<dbReference type="Pfam" id="PF23182">
    <property type="entry name" value="PABC_AtC3H46"/>
    <property type="match status" value="1"/>
</dbReference>
<evidence type="ECO:0000313" key="9">
    <source>
        <dbReference type="EMBL" id="KAK6155309.1"/>
    </source>
</evidence>
<proteinExistence type="predicted"/>
<keyword evidence="4" id="KW-0694">RNA-binding</keyword>
<accession>A0ABR0X9D3</accession>
<feature type="domain" description="C3H1-type" evidence="8">
    <location>
        <begin position="149"/>
        <end position="176"/>
    </location>
</feature>
<dbReference type="SUPFAM" id="SSF90229">
    <property type="entry name" value="CCCH zinc finger"/>
    <property type="match status" value="1"/>
</dbReference>
<dbReference type="PANTHER" id="PTHR24009:SF0">
    <property type="entry name" value="ZINC FINGER CCCH DOMAIN-CONTAINING PROTEIN 18"/>
    <property type="match status" value="1"/>
</dbReference>
<evidence type="ECO:0000259" key="8">
    <source>
        <dbReference type="PROSITE" id="PS50103"/>
    </source>
</evidence>
<keyword evidence="10" id="KW-1185">Reference proteome</keyword>
<comment type="caution">
    <text evidence="9">The sequence shown here is derived from an EMBL/GenBank/DDBJ whole genome shotgun (WGS) entry which is preliminary data.</text>
</comment>
<dbReference type="Proteomes" id="UP001318860">
    <property type="component" value="Unassembled WGS sequence"/>
</dbReference>
<evidence type="ECO:0000256" key="5">
    <source>
        <dbReference type="ARBA" id="ARBA00023125"/>
    </source>
</evidence>
<dbReference type="PANTHER" id="PTHR24009">
    <property type="entry name" value="RNA-BINDING (RRM/RBD/RNP MOTIFS)"/>
    <property type="match status" value="1"/>
</dbReference>
<dbReference type="InterPro" id="IPR000571">
    <property type="entry name" value="Znf_CCCH"/>
</dbReference>
<keyword evidence="5" id="KW-0238">DNA-binding</keyword>
<evidence type="ECO:0000256" key="2">
    <source>
        <dbReference type="ARBA" id="ARBA00022771"/>
    </source>
</evidence>
<dbReference type="PROSITE" id="PS50103">
    <property type="entry name" value="ZF_C3H1"/>
    <property type="match status" value="1"/>
</dbReference>
<dbReference type="SUPFAM" id="SSF54928">
    <property type="entry name" value="RNA-binding domain, RBD"/>
    <property type="match status" value="1"/>
</dbReference>
<organism evidence="9 10">
    <name type="scientific">Rehmannia glutinosa</name>
    <name type="common">Chinese foxglove</name>
    <dbReference type="NCBI Taxonomy" id="99300"/>
    <lineage>
        <taxon>Eukaryota</taxon>
        <taxon>Viridiplantae</taxon>
        <taxon>Streptophyta</taxon>
        <taxon>Embryophyta</taxon>
        <taxon>Tracheophyta</taxon>
        <taxon>Spermatophyta</taxon>
        <taxon>Magnoliopsida</taxon>
        <taxon>eudicotyledons</taxon>
        <taxon>Gunneridae</taxon>
        <taxon>Pentapetalae</taxon>
        <taxon>asterids</taxon>
        <taxon>lamiids</taxon>
        <taxon>Lamiales</taxon>
        <taxon>Orobanchaceae</taxon>
        <taxon>Rehmannieae</taxon>
        <taxon>Rehmannia</taxon>
    </lineage>
</organism>
<dbReference type="Pfam" id="PF00076">
    <property type="entry name" value="RRM_1"/>
    <property type="match status" value="1"/>
</dbReference>
<feature type="zinc finger region" description="C3H1-type" evidence="6">
    <location>
        <begin position="149"/>
        <end position="176"/>
    </location>
</feature>
<dbReference type="SMART" id="SM00356">
    <property type="entry name" value="ZnF_C3H1"/>
    <property type="match status" value="1"/>
</dbReference>
<reference evidence="9 10" key="1">
    <citation type="journal article" date="2021" name="Comput. Struct. Biotechnol. J.">
        <title>De novo genome assembly of the potent medicinal plant Rehmannia glutinosa using nanopore technology.</title>
        <authorList>
            <person name="Ma L."/>
            <person name="Dong C."/>
            <person name="Song C."/>
            <person name="Wang X."/>
            <person name="Zheng X."/>
            <person name="Niu Y."/>
            <person name="Chen S."/>
            <person name="Feng W."/>
        </authorList>
    </citation>
    <scope>NUCLEOTIDE SEQUENCE [LARGE SCALE GENOMIC DNA]</scope>
    <source>
        <strain evidence="9">DH-2019</strain>
    </source>
</reference>
<dbReference type="SMART" id="SM00360">
    <property type="entry name" value="RRM"/>
    <property type="match status" value="1"/>
</dbReference>
<dbReference type="InterPro" id="IPR035979">
    <property type="entry name" value="RBD_domain_sf"/>
</dbReference>
<dbReference type="InterPro" id="IPR000504">
    <property type="entry name" value="RRM_dom"/>
</dbReference>
<dbReference type="Gene3D" id="4.10.1000.10">
    <property type="entry name" value="Zinc finger, CCCH-type"/>
    <property type="match status" value="1"/>
</dbReference>
<feature type="region of interest" description="Disordered" evidence="7">
    <location>
        <begin position="347"/>
        <end position="366"/>
    </location>
</feature>
<protein>
    <recommendedName>
        <fullName evidence="8">C3H1-type domain-containing protein</fullName>
    </recommendedName>
</protein>
<dbReference type="InterPro" id="IPR056276">
    <property type="entry name" value="AtC3H46-like_PABC-like"/>
</dbReference>
<dbReference type="Gene3D" id="3.30.70.330">
    <property type="match status" value="1"/>
</dbReference>
<name>A0ABR0X9D3_REHGL</name>
<evidence type="ECO:0000256" key="4">
    <source>
        <dbReference type="ARBA" id="ARBA00022884"/>
    </source>
</evidence>
<evidence type="ECO:0000313" key="10">
    <source>
        <dbReference type="Proteomes" id="UP001318860"/>
    </source>
</evidence>
<evidence type="ECO:0000256" key="6">
    <source>
        <dbReference type="PROSITE-ProRule" id="PRU00723"/>
    </source>
</evidence>
<dbReference type="Pfam" id="PF00642">
    <property type="entry name" value="zf-CCCH"/>
    <property type="match status" value="1"/>
</dbReference>